<dbReference type="AlphaFoldDB" id="A0A6S6VEY0"/>
<proteinExistence type="predicted"/>
<organism evidence="1 2">
    <name type="scientific">Pyrenophora teres f. teres</name>
    <dbReference type="NCBI Taxonomy" id="97479"/>
    <lineage>
        <taxon>Eukaryota</taxon>
        <taxon>Fungi</taxon>
        <taxon>Dikarya</taxon>
        <taxon>Ascomycota</taxon>
        <taxon>Pezizomycotina</taxon>
        <taxon>Dothideomycetes</taxon>
        <taxon>Pleosporomycetidae</taxon>
        <taxon>Pleosporales</taxon>
        <taxon>Pleosporineae</taxon>
        <taxon>Pleosporaceae</taxon>
        <taxon>Pyrenophora</taxon>
    </lineage>
</organism>
<accession>A0A6S6VEY0</accession>
<dbReference type="EMBL" id="HG992977">
    <property type="protein sequence ID" value="CAE7003013.1"/>
    <property type="molecule type" value="Genomic_DNA"/>
</dbReference>
<protein>
    <submittedName>
        <fullName evidence="1">Uncharacterized protein</fullName>
    </submittedName>
</protein>
<evidence type="ECO:0000313" key="1">
    <source>
        <dbReference type="EMBL" id="CAE7003013.1"/>
    </source>
</evidence>
<dbReference type="InterPro" id="IPR027417">
    <property type="entry name" value="P-loop_NTPase"/>
</dbReference>
<evidence type="ECO:0000313" key="2">
    <source>
        <dbReference type="Proteomes" id="UP000472372"/>
    </source>
</evidence>
<reference evidence="1" key="1">
    <citation type="submission" date="2021-02" db="EMBL/GenBank/DDBJ databases">
        <authorList>
            <person name="Syme A R."/>
            <person name="Syme A R."/>
            <person name="Moolhuijzen P."/>
        </authorList>
    </citation>
    <scope>NUCLEOTIDE SEQUENCE</scope>
    <source>
        <strain evidence="1">W1-1</strain>
    </source>
</reference>
<name>A0A6S6VEY0_9PLEO</name>
<dbReference type="Gene3D" id="3.40.50.300">
    <property type="entry name" value="P-loop containing nucleotide triphosphate hydrolases"/>
    <property type="match status" value="1"/>
</dbReference>
<gene>
    <name evidence="1" type="ORF">PTTW11_01477</name>
</gene>
<sequence>MSEQATYHPLARDTEFGHQDNSSQTGVFTAEFSNDEVTFGKIPASNTPNKRYCICKHAGQIAKDSPCSCTHVPITPLPSSPPRPSCRRTRVVNFSESEDERRNVIPNKRRCSRKPCPAPVLAHGSVLRMCNGEEESMPVPEAVGELSDVSYRELQAHEDIVEFLNAVQSNIDVGATTGVEHRIQSCDASDIAYSAFACVKRVIFVNADGTADMLRYNGSLYTVAFVPHALQVVCELVSTGFQGSGVIILTDFTAQAELQKHVLENFTCWCKGHDRNTDEHDMGDRLSGIQMFSMTDMQVVSNEVVIYCSTASNEFDRHHNQSNLFRASCVARSMVVIVGDVRDSNPTRHEYPTSAHAACKWCRWNNSVVDTNRSSADQITSMVQRGFYYSKFNIAGIIDAFCAHDRLSTE</sequence>
<dbReference type="Proteomes" id="UP000472372">
    <property type="component" value="Chromosome 1"/>
</dbReference>